<proteinExistence type="predicted"/>
<dbReference type="InterPro" id="IPR019587">
    <property type="entry name" value="Polyketide_cyclase/dehydratase"/>
</dbReference>
<gene>
    <name evidence="1" type="ORF">GCM10007047_03080</name>
</gene>
<protein>
    <submittedName>
        <fullName evidence="1">Transcriptional regulator</fullName>
    </submittedName>
</protein>
<dbReference type="Gene3D" id="3.30.530.20">
    <property type="match status" value="1"/>
</dbReference>
<dbReference type="CDD" id="cd07818">
    <property type="entry name" value="SRPBCC_1"/>
    <property type="match status" value="1"/>
</dbReference>
<dbReference type="Pfam" id="PF10604">
    <property type="entry name" value="Polyketide_cyc2"/>
    <property type="match status" value="1"/>
</dbReference>
<dbReference type="InterPro" id="IPR011256">
    <property type="entry name" value="Reg_factor_effector_dom_sf"/>
</dbReference>
<organism evidence="1 2">
    <name type="scientific">Cerasicoccus arenae</name>
    <dbReference type="NCBI Taxonomy" id="424488"/>
    <lineage>
        <taxon>Bacteria</taxon>
        <taxon>Pseudomonadati</taxon>
        <taxon>Verrucomicrobiota</taxon>
        <taxon>Opitutia</taxon>
        <taxon>Puniceicoccales</taxon>
        <taxon>Cerasicoccaceae</taxon>
        <taxon>Cerasicoccus</taxon>
    </lineage>
</organism>
<dbReference type="InterPro" id="IPR023393">
    <property type="entry name" value="START-like_dom_sf"/>
</dbReference>
<dbReference type="Proteomes" id="UP000642829">
    <property type="component" value="Unassembled WGS sequence"/>
</dbReference>
<dbReference type="SUPFAM" id="SSF55136">
    <property type="entry name" value="Probable bacterial effector-binding domain"/>
    <property type="match status" value="1"/>
</dbReference>
<accession>A0A8J3GC30</accession>
<keyword evidence="2" id="KW-1185">Reference proteome</keyword>
<dbReference type="Gene3D" id="3.20.80.10">
    <property type="entry name" value="Regulatory factor, effector binding domain"/>
    <property type="match status" value="1"/>
</dbReference>
<reference evidence="1" key="1">
    <citation type="journal article" date="2014" name="Int. J. Syst. Evol. Microbiol.">
        <title>Complete genome sequence of Corynebacterium casei LMG S-19264T (=DSM 44701T), isolated from a smear-ripened cheese.</title>
        <authorList>
            <consortium name="US DOE Joint Genome Institute (JGI-PGF)"/>
            <person name="Walter F."/>
            <person name="Albersmeier A."/>
            <person name="Kalinowski J."/>
            <person name="Ruckert C."/>
        </authorList>
    </citation>
    <scope>NUCLEOTIDE SEQUENCE</scope>
    <source>
        <strain evidence="1">KCTC 12870</strain>
    </source>
</reference>
<dbReference type="SUPFAM" id="SSF55961">
    <property type="entry name" value="Bet v1-like"/>
    <property type="match status" value="1"/>
</dbReference>
<dbReference type="AlphaFoldDB" id="A0A8J3GC30"/>
<dbReference type="RefSeq" id="WP_189511137.1">
    <property type="nucleotide sequence ID" value="NZ_BMXG01000001.1"/>
</dbReference>
<dbReference type="EMBL" id="BMXG01000001">
    <property type="protein sequence ID" value="GHB91387.1"/>
    <property type="molecule type" value="Genomic_DNA"/>
</dbReference>
<evidence type="ECO:0000313" key="1">
    <source>
        <dbReference type="EMBL" id="GHB91387.1"/>
    </source>
</evidence>
<evidence type="ECO:0000313" key="2">
    <source>
        <dbReference type="Proteomes" id="UP000642829"/>
    </source>
</evidence>
<comment type="caution">
    <text evidence="1">The sequence shown here is derived from an EMBL/GenBank/DDBJ whole genome shotgun (WGS) entry which is preliminary data.</text>
</comment>
<sequence length="307" mass="33945">MPKIIVERSILINAPRGQVYATVRDFRQLPSWSPWLICEPDCQLTFAKDGRSYAWQGKVVGEGEISVVTESEGVAIDYNLSFLKPWKSTCTSRIVFANAGDMTKVTWTMYSSLPIFLFWMTKTMSAMIGMDYDRGLAMLKSVLETGDPGSKLDFIGQESFSGFDYVGIRTQCAIAEIGPYMEKDFATLMQKMGQGGGQPAGNAFAQYHKWDIVKGLVDYTLGFPVAQATTTLPDGLIAGKLPDSTVYSIRHTGAYRYLGNAWAAGMARQRAKIFASNKQIAPFETYQNDPRETAEAGLVTVAHFPVK</sequence>
<reference evidence="1" key="2">
    <citation type="submission" date="2020-09" db="EMBL/GenBank/DDBJ databases">
        <authorList>
            <person name="Sun Q."/>
            <person name="Kim S."/>
        </authorList>
    </citation>
    <scope>NUCLEOTIDE SEQUENCE</scope>
    <source>
        <strain evidence="1">KCTC 12870</strain>
    </source>
</reference>
<name>A0A8J3GC30_9BACT</name>